<proteinExistence type="inferred from homology"/>
<dbReference type="GeneID" id="71927644"/>
<sequence>MKPSRRKFLAVTGSAAVTSVAGVGSASAATPISNVPVPDNTSQMYPVMGTDAENPTATVYGNFKCPFTQDFVNNVLPDLVDKYVMKGKLNICFRTISFEPYGRGKTHGTQSNAFISDSDPKISATHLGVWEEDPESYWKYFESMFAGSLVSGTVTPEKLKPVMDKTGVDNPEEIVARVNKGKYDSLVKDSHESALDLKIEHTPTFEIADSTFVGPKPEDLSDLVSFIKANLSKADTLLPKEDSNDVSSGESSGSASGNATNTITFDGSSAKGWAKYEITVSGEFKQDRSMDSSIEDSDVIDGSTASGGVGPWKDTFAYTGEITDLTLTQPIDVLRNDEPVDLEKLGANIKSETEKLNVKSATDSEETTQVKNAISGACSRQ</sequence>
<dbReference type="PROSITE" id="PS51318">
    <property type="entry name" value="TAT"/>
    <property type="match status" value="1"/>
</dbReference>
<feature type="region of interest" description="Disordered" evidence="3">
    <location>
        <begin position="239"/>
        <end position="263"/>
    </location>
</feature>
<feature type="domain" description="Thioredoxin-like fold" evidence="4">
    <location>
        <begin position="45"/>
        <end position="222"/>
    </location>
</feature>
<feature type="compositionally biased region" description="Low complexity" evidence="3">
    <location>
        <begin position="245"/>
        <end position="259"/>
    </location>
</feature>
<name>A0A8U0A7R1_9EURY</name>
<protein>
    <submittedName>
        <fullName evidence="5">Thioredoxin domain-containing protein</fullName>
    </submittedName>
</protein>
<dbReference type="Pfam" id="PF13462">
    <property type="entry name" value="Thioredoxin_4"/>
    <property type="match status" value="1"/>
</dbReference>
<feature type="region of interest" description="Disordered" evidence="3">
    <location>
        <begin position="356"/>
        <end position="381"/>
    </location>
</feature>
<evidence type="ECO:0000256" key="1">
    <source>
        <dbReference type="ARBA" id="ARBA00007787"/>
    </source>
</evidence>
<evidence type="ECO:0000259" key="4">
    <source>
        <dbReference type="Pfam" id="PF13462"/>
    </source>
</evidence>
<dbReference type="Proteomes" id="UP000831768">
    <property type="component" value="Chromosome"/>
</dbReference>
<keyword evidence="2" id="KW-0813">Transport</keyword>
<dbReference type="InterPro" id="IPR036249">
    <property type="entry name" value="Thioredoxin-like_sf"/>
</dbReference>
<keyword evidence="6" id="KW-1185">Reference proteome</keyword>
<dbReference type="RefSeq" id="WP_247994710.1">
    <property type="nucleotide sequence ID" value="NZ_CP096019.1"/>
</dbReference>
<dbReference type="SUPFAM" id="SSF52833">
    <property type="entry name" value="Thioredoxin-like"/>
    <property type="match status" value="1"/>
</dbReference>
<dbReference type="InterPro" id="IPR012336">
    <property type="entry name" value="Thioredoxin-like_fold"/>
</dbReference>
<dbReference type="Gene3D" id="3.40.30.10">
    <property type="entry name" value="Glutaredoxin"/>
    <property type="match status" value="1"/>
</dbReference>
<feature type="compositionally biased region" description="Polar residues" evidence="3">
    <location>
        <begin position="367"/>
        <end position="381"/>
    </location>
</feature>
<gene>
    <name evidence="5" type="ORF">MW046_06315</name>
</gene>
<accession>A0A8U0A7R1</accession>
<feature type="region of interest" description="Disordered" evidence="3">
    <location>
        <begin position="287"/>
        <end position="306"/>
    </location>
</feature>
<reference evidence="5" key="1">
    <citation type="submission" date="2022-04" db="EMBL/GenBank/DDBJ databases">
        <title>Halocatena sp. nov., isolated from a salt lake.</title>
        <authorList>
            <person name="Cui H.-L."/>
        </authorList>
    </citation>
    <scope>NUCLEOTIDE SEQUENCE</scope>
    <source>
        <strain evidence="5">AD-1</strain>
    </source>
</reference>
<organism evidence="5 6">
    <name type="scientific">Halocatena salina</name>
    <dbReference type="NCBI Taxonomy" id="2934340"/>
    <lineage>
        <taxon>Archaea</taxon>
        <taxon>Methanobacteriati</taxon>
        <taxon>Methanobacteriota</taxon>
        <taxon>Stenosarchaea group</taxon>
        <taxon>Halobacteria</taxon>
        <taxon>Halobacteriales</taxon>
        <taxon>Natronomonadaceae</taxon>
        <taxon>Halocatena</taxon>
    </lineage>
</organism>
<evidence type="ECO:0000256" key="2">
    <source>
        <dbReference type="ARBA" id="ARBA00022982"/>
    </source>
</evidence>
<dbReference type="EMBL" id="CP096019">
    <property type="protein sequence ID" value="UPM44053.1"/>
    <property type="molecule type" value="Genomic_DNA"/>
</dbReference>
<evidence type="ECO:0000313" key="5">
    <source>
        <dbReference type="EMBL" id="UPM44053.1"/>
    </source>
</evidence>
<keyword evidence="2" id="KW-0249">Electron transport</keyword>
<evidence type="ECO:0000313" key="6">
    <source>
        <dbReference type="Proteomes" id="UP000831768"/>
    </source>
</evidence>
<dbReference type="KEGG" id="haad:MW046_06315"/>
<dbReference type="AlphaFoldDB" id="A0A8U0A7R1"/>
<evidence type="ECO:0000256" key="3">
    <source>
        <dbReference type="SAM" id="MobiDB-lite"/>
    </source>
</evidence>
<dbReference type="InterPro" id="IPR006311">
    <property type="entry name" value="TAT_signal"/>
</dbReference>
<comment type="similarity">
    <text evidence="1">Belongs to the glutaredoxin family.</text>
</comment>